<dbReference type="HOGENOM" id="CLU_1842456_0_0_11"/>
<dbReference type="AlphaFoldDB" id="A0A066Z1T7"/>
<dbReference type="EMBL" id="JNBY01000015">
    <property type="protein sequence ID" value="KDN87718.1"/>
    <property type="molecule type" value="Genomic_DNA"/>
</dbReference>
<dbReference type="Proteomes" id="UP000027178">
    <property type="component" value="Unassembled WGS sequence"/>
</dbReference>
<sequence>MEDLGHRHCLDTRDVAARDQRLIDELPGPLRIVERDVEEIGCRAPAVIQDRLHGVPQECAGAVGLEQRNDVAVAEGDAEQSRGEAVEWFQPIRASLMIVDPERSRARWIDVVVQMAFGAVLERRDAGHGSPDGWSAAAL</sequence>
<evidence type="ECO:0000313" key="1">
    <source>
        <dbReference type="EMBL" id="KDN87718.1"/>
    </source>
</evidence>
<reference evidence="1 2" key="1">
    <citation type="submission" date="2014-05" db="EMBL/GenBank/DDBJ databases">
        <title>Draft Genome Sequence of Kitasatospora cheerisanensis KCTC 2395.</title>
        <authorList>
            <person name="Nam D.H."/>
        </authorList>
    </citation>
    <scope>NUCLEOTIDE SEQUENCE [LARGE SCALE GENOMIC DNA]</scope>
    <source>
        <strain evidence="1 2">KCTC 2395</strain>
    </source>
</reference>
<evidence type="ECO:0000313" key="2">
    <source>
        <dbReference type="Proteomes" id="UP000027178"/>
    </source>
</evidence>
<comment type="caution">
    <text evidence="1">The sequence shown here is derived from an EMBL/GenBank/DDBJ whole genome shotgun (WGS) entry which is preliminary data.</text>
</comment>
<organism evidence="1 2">
    <name type="scientific">Kitasatospora cheerisanensis KCTC 2395</name>
    <dbReference type="NCBI Taxonomy" id="1348663"/>
    <lineage>
        <taxon>Bacteria</taxon>
        <taxon>Bacillati</taxon>
        <taxon>Actinomycetota</taxon>
        <taxon>Actinomycetes</taxon>
        <taxon>Kitasatosporales</taxon>
        <taxon>Streptomycetaceae</taxon>
        <taxon>Kitasatospora</taxon>
    </lineage>
</organism>
<protein>
    <submittedName>
        <fullName evidence="1">Uncharacterized protein</fullName>
    </submittedName>
</protein>
<accession>A0A066Z1T7</accession>
<gene>
    <name evidence="1" type="ORF">KCH_03650</name>
</gene>
<name>A0A066Z1T7_9ACTN</name>
<keyword evidence="2" id="KW-1185">Reference proteome</keyword>
<proteinExistence type="predicted"/>